<organism evidence="1 2">
    <name type="scientific">Amanita muscaria (strain Koide BX008)</name>
    <dbReference type="NCBI Taxonomy" id="946122"/>
    <lineage>
        <taxon>Eukaryota</taxon>
        <taxon>Fungi</taxon>
        <taxon>Dikarya</taxon>
        <taxon>Basidiomycota</taxon>
        <taxon>Agaricomycotina</taxon>
        <taxon>Agaricomycetes</taxon>
        <taxon>Agaricomycetidae</taxon>
        <taxon>Agaricales</taxon>
        <taxon>Pluteineae</taxon>
        <taxon>Amanitaceae</taxon>
        <taxon>Amanita</taxon>
    </lineage>
</organism>
<proteinExistence type="predicted"/>
<name>A0A0C2XG67_AMAMK</name>
<evidence type="ECO:0000313" key="2">
    <source>
        <dbReference type="Proteomes" id="UP000054549"/>
    </source>
</evidence>
<dbReference type="EMBL" id="KN818228">
    <property type="protein sequence ID" value="KIL68436.1"/>
    <property type="molecule type" value="Genomic_DNA"/>
</dbReference>
<protein>
    <submittedName>
        <fullName evidence="1">Uncharacterized protein</fullName>
    </submittedName>
</protein>
<keyword evidence="2" id="KW-1185">Reference proteome</keyword>
<gene>
    <name evidence="1" type="ORF">M378DRAFT_158235</name>
</gene>
<evidence type="ECO:0000313" key="1">
    <source>
        <dbReference type="EMBL" id="KIL68436.1"/>
    </source>
</evidence>
<dbReference type="HOGENOM" id="CLU_953361_0_0_1"/>
<dbReference type="InParanoid" id="A0A0C2XG67"/>
<accession>A0A0C2XG67</accession>
<sequence length="283" mass="32364">MPPRLQIHDAQVSDYFTDCTEDSAKQLASLINACPPDSLDTIFNPIFEQLYLHSFNQIKPIDSLLHFLTSVANHVDSSVYDGGAEGRYISTFRRASSGPETLAERLSQSLYETQWDFVSRAVTPDEEYDRKLSLEYYKSAAIYGTFLARAFVVRPDLFRDRLWREVEDVFVKGLFTEDSELGIYVVIAALLLGAGKDIRAYLDEGHVGKGKSWVWYDDKRFRDEDTWGWTDIAAALECMTIPDTLPEYVTNSFRLAKDVIRRGQDNEVNWDSTTLAHEGFPWV</sequence>
<dbReference type="OrthoDB" id="2940584at2759"/>
<dbReference type="AlphaFoldDB" id="A0A0C2XG67"/>
<dbReference type="Proteomes" id="UP000054549">
    <property type="component" value="Unassembled WGS sequence"/>
</dbReference>
<reference evidence="1 2" key="1">
    <citation type="submission" date="2014-04" db="EMBL/GenBank/DDBJ databases">
        <title>Evolutionary Origins and Diversification of the Mycorrhizal Mutualists.</title>
        <authorList>
            <consortium name="DOE Joint Genome Institute"/>
            <consortium name="Mycorrhizal Genomics Consortium"/>
            <person name="Kohler A."/>
            <person name="Kuo A."/>
            <person name="Nagy L.G."/>
            <person name="Floudas D."/>
            <person name="Copeland A."/>
            <person name="Barry K.W."/>
            <person name="Cichocki N."/>
            <person name="Veneault-Fourrey C."/>
            <person name="LaButti K."/>
            <person name="Lindquist E.A."/>
            <person name="Lipzen A."/>
            <person name="Lundell T."/>
            <person name="Morin E."/>
            <person name="Murat C."/>
            <person name="Riley R."/>
            <person name="Ohm R."/>
            <person name="Sun H."/>
            <person name="Tunlid A."/>
            <person name="Henrissat B."/>
            <person name="Grigoriev I.V."/>
            <person name="Hibbett D.S."/>
            <person name="Martin F."/>
        </authorList>
    </citation>
    <scope>NUCLEOTIDE SEQUENCE [LARGE SCALE GENOMIC DNA]</scope>
    <source>
        <strain evidence="1 2">Koide BX008</strain>
    </source>
</reference>